<evidence type="ECO:0000256" key="1">
    <source>
        <dbReference type="SAM" id="MobiDB-lite"/>
    </source>
</evidence>
<keyword evidence="2" id="KW-1133">Transmembrane helix</keyword>
<feature type="transmembrane region" description="Helical" evidence="2">
    <location>
        <begin position="142"/>
        <end position="165"/>
    </location>
</feature>
<gene>
    <name evidence="3" type="ORF">P0Y48_13425</name>
</gene>
<dbReference type="AlphaFoldDB" id="A0AAJ5W2F1"/>
<dbReference type="Proteomes" id="UP001213972">
    <property type="component" value="Chromosome"/>
</dbReference>
<protein>
    <submittedName>
        <fullName evidence="3">Uncharacterized protein</fullName>
    </submittedName>
</protein>
<dbReference type="EMBL" id="CP119321">
    <property type="protein sequence ID" value="WEK13441.1"/>
    <property type="molecule type" value="Genomic_DNA"/>
</dbReference>
<evidence type="ECO:0000313" key="3">
    <source>
        <dbReference type="EMBL" id="WEK13441.1"/>
    </source>
</evidence>
<feature type="region of interest" description="Disordered" evidence="1">
    <location>
        <begin position="318"/>
        <end position="344"/>
    </location>
</feature>
<keyword evidence="2" id="KW-0472">Membrane</keyword>
<proteinExistence type="predicted"/>
<evidence type="ECO:0000313" key="4">
    <source>
        <dbReference type="Proteomes" id="UP001213972"/>
    </source>
</evidence>
<feature type="transmembrane region" description="Helical" evidence="2">
    <location>
        <begin position="74"/>
        <end position="91"/>
    </location>
</feature>
<sequence length="344" mass="37628">MMTIALIGRRARLPFLWVTAGLVAAPLTGALLKGTLQQSENWPLWLAFTGSIIGAVGLLLPWELRLHRQPRLRELLMLAGAAMASSVLLLFDTPAYEPALFTAAVFLCTMVILFGHGVLGASIAAILLALRSVAAAVRVPDAPPTLFVDLYPIFIIALALTWLAYARHLARREAGFRANARTELRALQEQERLLADLRMRNSIVASGAHHVLERLVQTRTLTPELEREVRMAEAALRDHLRCPRLSEPGLTAEIRAARRRGVEVLLLGEGDTDRETIGRPLASALEQRLRTTDAGERVTIRLLPEHDDAEVSVVIDSAHEGASPSTAEPLRLDPHGRALTTPQG</sequence>
<evidence type="ECO:0000256" key="2">
    <source>
        <dbReference type="SAM" id="Phobius"/>
    </source>
</evidence>
<feature type="transmembrane region" description="Helical" evidence="2">
    <location>
        <begin position="103"/>
        <end position="130"/>
    </location>
</feature>
<organism evidence="3 4">
    <name type="scientific">Candidatus Microbacterium phytovorans</name>
    <dbReference type="NCBI Taxonomy" id="3121374"/>
    <lineage>
        <taxon>Bacteria</taxon>
        <taxon>Bacillati</taxon>
        <taxon>Actinomycetota</taxon>
        <taxon>Actinomycetes</taxon>
        <taxon>Micrococcales</taxon>
        <taxon>Microbacteriaceae</taxon>
        <taxon>Microbacterium</taxon>
    </lineage>
</organism>
<keyword evidence="2" id="KW-0812">Transmembrane</keyword>
<accession>A0AAJ5W2F1</accession>
<feature type="transmembrane region" description="Helical" evidence="2">
    <location>
        <begin position="42"/>
        <end position="62"/>
    </location>
</feature>
<name>A0AAJ5W2F1_9MICO</name>
<reference evidence="3" key="1">
    <citation type="submission" date="2023-03" db="EMBL/GenBank/DDBJ databases">
        <title>Andean soil-derived lignocellulolytic bacterial consortium as a source of novel taxa and putative plastic-active enzymes.</title>
        <authorList>
            <person name="Diaz-Garcia L."/>
            <person name="Chuvochina M."/>
            <person name="Feuerriegel G."/>
            <person name="Bunk B."/>
            <person name="Sproer C."/>
            <person name="Streit W.R."/>
            <person name="Rodriguez L.M."/>
            <person name="Overmann J."/>
            <person name="Jimenez D.J."/>
        </authorList>
    </citation>
    <scope>NUCLEOTIDE SEQUENCE</scope>
    <source>
        <strain evidence="3">MAG 4610</strain>
    </source>
</reference>